<dbReference type="EMBL" id="KJ018165">
    <property type="protein sequence ID" value="AIL23122.1"/>
    <property type="molecule type" value="Genomic_RNA"/>
</dbReference>
<evidence type="ECO:0000256" key="1">
    <source>
        <dbReference type="SAM" id="Phobius"/>
    </source>
</evidence>
<reference evidence="2" key="1">
    <citation type="journal article" date="2014" name="Mol. Plant Pathol.">
        <title>A pathogenicity determinant maps to the N-terminal coat protein region of the Pepino mosaic virus genome.</title>
        <authorList>
            <person name="Duff-Farrier C.R.A."/>
            <person name="Bailey A.M."/>
            <person name="Boonham N.N."/>
            <person name="Foster G.D."/>
        </authorList>
    </citation>
    <scope>NUCLEOTIDE SEQUENCE</scope>
    <source>
        <strain evidence="2">CH2</strain>
    </source>
</reference>
<feature type="transmembrane region" description="Helical" evidence="1">
    <location>
        <begin position="76"/>
        <end position="95"/>
    </location>
</feature>
<accession>A0A077CYX5</accession>
<evidence type="ECO:0000313" key="2">
    <source>
        <dbReference type="EMBL" id="AIL23122.1"/>
    </source>
</evidence>
<name>A0A077CYX5_9VIRU</name>
<dbReference type="InterPro" id="IPR001896">
    <property type="entry name" value="Plant_vir_prot"/>
</dbReference>
<keyword evidence="1" id="KW-1133">Transmembrane helix</keyword>
<sequence length="123" mass="13910">MPGLTPRADLTDTYKIIAIAFLLSACIYFQNSHYQPVAGDNLHRLPFGGQYQDGTKKISYFPQQQFYFHSGNKLNVLILIFILTLGIVLTNKFSFSISRNTHQHHCYNTHSATQTGQSVPGHH</sequence>
<feature type="transmembrane region" description="Helical" evidence="1">
    <location>
        <begin position="12"/>
        <end position="30"/>
    </location>
</feature>
<protein>
    <submittedName>
        <fullName evidence="2">TGB2</fullName>
    </submittedName>
</protein>
<proteinExistence type="predicted"/>
<organism evidence="2">
    <name type="scientific">Pepino mosaic virus</name>
    <dbReference type="NCBI Taxonomy" id="112229"/>
    <lineage>
        <taxon>Viruses</taxon>
        <taxon>Riboviria</taxon>
        <taxon>Orthornavirae</taxon>
        <taxon>Kitrinoviricota</taxon>
        <taxon>Alsuviricetes</taxon>
        <taxon>Tymovirales</taxon>
        <taxon>Alphaflexiviridae</taxon>
        <taxon>Potexvirus</taxon>
        <taxon>Potexvirus pepini</taxon>
    </lineage>
</organism>
<keyword evidence="1" id="KW-0472">Membrane</keyword>
<keyword evidence="1" id="KW-0812">Transmembrane</keyword>
<dbReference type="Pfam" id="PF01307">
    <property type="entry name" value="Plant_vir_prot"/>
    <property type="match status" value="1"/>
</dbReference>
<dbReference type="PROSITE" id="PS51257">
    <property type="entry name" value="PROKAR_LIPOPROTEIN"/>
    <property type="match status" value="1"/>
</dbReference>